<accession>A0A2P6N831</accession>
<proteinExistence type="predicted"/>
<evidence type="ECO:0000313" key="1">
    <source>
        <dbReference type="EMBL" id="PRP80103.1"/>
    </source>
</evidence>
<reference evidence="1 2" key="1">
    <citation type="journal article" date="2018" name="Genome Biol. Evol.">
        <title>Multiple Roots of Fruiting Body Formation in Amoebozoa.</title>
        <authorList>
            <person name="Hillmann F."/>
            <person name="Forbes G."/>
            <person name="Novohradska S."/>
            <person name="Ferling I."/>
            <person name="Riege K."/>
            <person name="Groth M."/>
            <person name="Westermann M."/>
            <person name="Marz M."/>
            <person name="Spaller T."/>
            <person name="Winckler T."/>
            <person name="Schaap P."/>
            <person name="Glockner G."/>
        </authorList>
    </citation>
    <scope>NUCLEOTIDE SEQUENCE [LARGE SCALE GENOMIC DNA]</scope>
    <source>
        <strain evidence="1 2">Jena</strain>
    </source>
</reference>
<gene>
    <name evidence="1" type="ORF">PROFUN_12257</name>
</gene>
<protein>
    <submittedName>
        <fullName evidence="1">Uncharacterized protein</fullName>
    </submittedName>
</protein>
<keyword evidence="2" id="KW-1185">Reference proteome</keyword>
<organism evidence="1 2">
    <name type="scientific">Planoprotostelium fungivorum</name>
    <dbReference type="NCBI Taxonomy" id="1890364"/>
    <lineage>
        <taxon>Eukaryota</taxon>
        <taxon>Amoebozoa</taxon>
        <taxon>Evosea</taxon>
        <taxon>Variosea</taxon>
        <taxon>Cavosteliida</taxon>
        <taxon>Cavosteliaceae</taxon>
        <taxon>Planoprotostelium</taxon>
    </lineage>
</organism>
<dbReference type="EMBL" id="MDYQ01000161">
    <property type="protein sequence ID" value="PRP80103.1"/>
    <property type="molecule type" value="Genomic_DNA"/>
</dbReference>
<name>A0A2P6N831_9EUKA</name>
<dbReference type="InParanoid" id="A0A2P6N831"/>
<comment type="caution">
    <text evidence="1">The sequence shown here is derived from an EMBL/GenBank/DDBJ whole genome shotgun (WGS) entry which is preliminary data.</text>
</comment>
<evidence type="ECO:0000313" key="2">
    <source>
        <dbReference type="Proteomes" id="UP000241769"/>
    </source>
</evidence>
<dbReference type="AlphaFoldDB" id="A0A2P6N831"/>
<sequence length="100" mass="11722">MLAYLTDAQNYLNQFWAAEEKQCLLLLSEITNEVTNISLYERWVPLYIAIQVDGEDNGTMHLWRKHKITPTHGFKANFTIRKEERSIHLQSIVLSETKTN</sequence>
<dbReference type="Proteomes" id="UP000241769">
    <property type="component" value="Unassembled WGS sequence"/>
</dbReference>